<evidence type="ECO:0000313" key="3">
    <source>
        <dbReference type="Proteomes" id="UP000290567"/>
    </source>
</evidence>
<keyword evidence="1" id="KW-0812">Transmembrane</keyword>
<sequence length="158" mass="18088">MAEAVAIAIFLVVLIILQVKEQKKITLAAKSSWIKKSLSVVLAITLLIIFWSNNPADQIKLIAFATLIFTFGFMKEGFSEDHLIKLGVLTGDFDEFKKIQIEELPNQAQFVSFYKNKNNRLTLVFNSSQAEIVSYFEQMNLQDRLIIGEKNKEKDRNK</sequence>
<name>A0A4P5PEH3_9ENTE</name>
<evidence type="ECO:0000256" key="1">
    <source>
        <dbReference type="SAM" id="Phobius"/>
    </source>
</evidence>
<feature type="transmembrane region" description="Helical" evidence="1">
    <location>
        <begin position="6"/>
        <end position="21"/>
    </location>
</feature>
<organism evidence="2 3">
    <name type="scientific">Enterococcus florum</name>
    <dbReference type="NCBI Taxonomy" id="2480627"/>
    <lineage>
        <taxon>Bacteria</taxon>
        <taxon>Bacillati</taxon>
        <taxon>Bacillota</taxon>
        <taxon>Bacilli</taxon>
        <taxon>Lactobacillales</taxon>
        <taxon>Enterococcaceae</taxon>
        <taxon>Enterococcus</taxon>
    </lineage>
</organism>
<proteinExistence type="predicted"/>
<dbReference type="EMBL" id="BJCC01000022">
    <property type="protein sequence ID" value="GCF94721.1"/>
    <property type="molecule type" value="Genomic_DNA"/>
</dbReference>
<dbReference type="AlphaFoldDB" id="A0A4P5PEH3"/>
<reference evidence="3" key="1">
    <citation type="submission" date="2019-02" db="EMBL/GenBank/DDBJ databases">
        <title>Draft genome sequence of Enterococcus sp. Gos25-1.</title>
        <authorList>
            <person name="Tanaka N."/>
            <person name="Shiwa Y."/>
            <person name="Fujita N."/>
        </authorList>
    </citation>
    <scope>NUCLEOTIDE SEQUENCE [LARGE SCALE GENOMIC DNA]</scope>
    <source>
        <strain evidence="3">Gos25-1</strain>
    </source>
</reference>
<dbReference type="Proteomes" id="UP000290567">
    <property type="component" value="Unassembled WGS sequence"/>
</dbReference>
<accession>A0A4P5PEH3</accession>
<feature type="transmembrane region" description="Helical" evidence="1">
    <location>
        <begin position="58"/>
        <end position="74"/>
    </location>
</feature>
<keyword evidence="1" id="KW-1133">Transmembrane helix</keyword>
<feature type="transmembrane region" description="Helical" evidence="1">
    <location>
        <begin position="33"/>
        <end position="52"/>
    </location>
</feature>
<dbReference type="OrthoDB" id="2186796at2"/>
<keyword evidence="1" id="KW-0472">Membrane</keyword>
<keyword evidence="3" id="KW-1185">Reference proteome</keyword>
<comment type="caution">
    <text evidence="2">The sequence shown here is derived from an EMBL/GenBank/DDBJ whole genome shotgun (WGS) entry which is preliminary data.</text>
</comment>
<dbReference type="RefSeq" id="WP_146623133.1">
    <property type="nucleotide sequence ID" value="NZ_BJCC01000022.1"/>
</dbReference>
<protein>
    <submittedName>
        <fullName evidence="2">Uncharacterized protein</fullName>
    </submittedName>
</protein>
<evidence type="ECO:0000313" key="2">
    <source>
        <dbReference type="EMBL" id="GCF94721.1"/>
    </source>
</evidence>
<gene>
    <name evidence="2" type="ORF">NRIC_26120</name>
</gene>